<evidence type="ECO:0000256" key="3">
    <source>
        <dbReference type="ARBA" id="ARBA00022679"/>
    </source>
</evidence>
<proteinExistence type="inferred from homology"/>
<keyword evidence="4" id="KW-1133">Transmembrane helix</keyword>
<keyword evidence="4" id="KW-0812">Transmembrane</keyword>
<reference evidence="5 6" key="1">
    <citation type="journal article" date="2015" name="Nature">
        <title>rRNA introns, odd ribosomes, and small enigmatic genomes across a large radiation of phyla.</title>
        <authorList>
            <person name="Brown C.T."/>
            <person name="Hug L.A."/>
            <person name="Thomas B.C."/>
            <person name="Sharon I."/>
            <person name="Castelle C.J."/>
            <person name="Singh A."/>
            <person name="Wilkins M.J."/>
            <person name="Williams K.H."/>
            <person name="Banfield J.F."/>
        </authorList>
    </citation>
    <scope>NUCLEOTIDE SEQUENCE [LARGE SCALE GENOMIC DNA]</scope>
</reference>
<feature type="transmembrane region" description="Helical" evidence="4">
    <location>
        <begin position="341"/>
        <end position="361"/>
    </location>
</feature>
<dbReference type="InterPro" id="IPR029044">
    <property type="entry name" value="Nucleotide-diphossugar_trans"/>
</dbReference>
<comment type="similarity">
    <text evidence="1">Belongs to the glycosyltransferase 2 family.</text>
</comment>
<keyword evidence="3" id="KW-0808">Transferase</keyword>
<dbReference type="CDD" id="cd04186">
    <property type="entry name" value="GT_2_like_c"/>
    <property type="match status" value="1"/>
</dbReference>
<evidence type="ECO:0000256" key="1">
    <source>
        <dbReference type="ARBA" id="ARBA00006739"/>
    </source>
</evidence>
<dbReference type="Pfam" id="PF13641">
    <property type="entry name" value="Glyco_tranf_2_3"/>
    <property type="match status" value="1"/>
</dbReference>
<sequence length="363" mass="42356">MKPRVAFIYLSFHCEPYMDDVVSSMEKLTYPKDSVELVVVDNPHPEYGSSVRYLEGRVMPLSEKTMPKVTVMANSENLGFSGGNNVGIRYALEQGFDYIYLLNNDAFGAANFLEPLVDAMESDAKIGAAQSLILLHPETSLINSAGNRMHYLGFGFCDGYRARAATYDMPAVKEVNYASGAGVMMRASLLRGHGLWDEDFFLYHEDLEYSYRLKSRGYKMVVVKGSILYHKYQFGRSIAKFFWMERNRYGVLLMFYKWPTLILILPMMLVMELGLLFFALKSHSIDVRVKVYRYWLQAKNWSLWLEKRRRIQEKRTISDRVLTRDMATKILFQEEEMRNPLLLYVGNPIMTLYWKLIRLILWW</sequence>
<dbReference type="Gene3D" id="3.90.550.10">
    <property type="entry name" value="Spore Coat Polysaccharide Biosynthesis Protein SpsA, Chain A"/>
    <property type="match status" value="1"/>
</dbReference>
<keyword evidence="4" id="KW-0472">Membrane</keyword>
<feature type="transmembrane region" description="Helical" evidence="4">
    <location>
        <begin position="258"/>
        <end position="280"/>
    </location>
</feature>
<protein>
    <recommendedName>
        <fullName evidence="7">Glycosyltransferase 2-like domain-containing protein</fullName>
    </recommendedName>
</protein>
<dbReference type="EMBL" id="LCLH01000002">
    <property type="protein sequence ID" value="KKU14283.1"/>
    <property type="molecule type" value="Genomic_DNA"/>
</dbReference>
<accession>A0A0G1Q979</accession>
<evidence type="ECO:0000256" key="2">
    <source>
        <dbReference type="ARBA" id="ARBA00022676"/>
    </source>
</evidence>
<dbReference type="PANTHER" id="PTHR43179">
    <property type="entry name" value="RHAMNOSYLTRANSFERASE WBBL"/>
    <property type="match status" value="1"/>
</dbReference>
<organism evidence="5 6">
    <name type="scientific">Candidatus Magasanikbacteria bacterium GW2011_GWC2_45_8</name>
    <dbReference type="NCBI Taxonomy" id="1619050"/>
    <lineage>
        <taxon>Bacteria</taxon>
        <taxon>Candidatus Magasanikiibacteriota</taxon>
    </lineage>
</organism>
<dbReference type="Proteomes" id="UP000034911">
    <property type="component" value="Unassembled WGS sequence"/>
</dbReference>
<comment type="caution">
    <text evidence="5">The sequence shown here is derived from an EMBL/GenBank/DDBJ whole genome shotgun (WGS) entry which is preliminary data.</text>
</comment>
<gene>
    <name evidence="5" type="ORF">UX20_C0002G0020</name>
</gene>
<dbReference type="GO" id="GO:0016757">
    <property type="term" value="F:glycosyltransferase activity"/>
    <property type="evidence" value="ECO:0007669"/>
    <property type="project" value="UniProtKB-KW"/>
</dbReference>
<dbReference type="SUPFAM" id="SSF53448">
    <property type="entry name" value="Nucleotide-diphospho-sugar transferases"/>
    <property type="match status" value="1"/>
</dbReference>
<evidence type="ECO:0008006" key="7">
    <source>
        <dbReference type="Google" id="ProtNLM"/>
    </source>
</evidence>
<dbReference type="AlphaFoldDB" id="A0A0G1Q979"/>
<evidence type="ECO:0000313" key="5">
    <source>
        <dbReference type="EMBL" id="KKU14283.1"/>
    </source>
</evidence>
<evidence type="ECO:0000256" key="4">
    <source>
        <dbReference type="SAM" id="Phobius"/>
    </source>
</evidence>
<dbReference type="PANTHER" id="PTHR43179:SF12">
    <property type="entry name" value="GALACTOFURANOSYLTRANSFERASE GLFT2"/>
    <property type="match status" value="1"/>
</dbReference>
<dbReference type="STRING" id="1619050.UX20_C0002G0020"/>
<keyword evidence="2" id="KW-0328">Glycosyltransferase</keyword>
<evidence type="ECO:0000313" key="6">
    <source>
        <dbReference type="Proteomes" id="UP000034911"/>
    </source>
</evidence>
<name>A0A0G1Q979_9BACT</name>